<dbReference type="EMBL" id="KV426028">
    <property type="protein sequence ID" value="KZV91379.1"/>
    <property type="molecule type" value="Genomic_DNA"/>
</dbReference>
<keyword evidence="2" id="KW-1185">Reference proteome</keyword>
<reference evidence="1 2" key="1">
    <citation type="journal article" date="2016" name="Mol. Biol. Evol.">
        <title>Comparative Genomics of Early-Diverging Mushroom-Forming Fungi Provides Insights into the Origins of Lignocellulose Decay Capabilities.</title>
        <authorList>
            <person name="Nagy L.G."/>
            <person name="Riley R."/>
            <person name="Tritt A."/>
            <person name="Adam C."/>
            <person name="Daum C."/>
            <person name="Floudas D."/>
            <person name="Sun H."/>
            <person name="Yadav J.S."/>
            <person name="Pangilinan J."/>
            <person name="Larsson K.H."/>
            <person name="Matsuura K."/>
            <person name="Barry K."/>
            <person name="Labutti K."/>
            <person name="Kuo R."/>
            <person name="Ohm R.A."/>
            <person name="Bhattacharya S.S."/>
            <person name="Shirouzu T."/>
            <person name="Yoshinaga Y."/>
            <person name="Martin F.M."/>
            <person name="Grigoriev I.V."/>
            <person name="Hibbett D.S."/>
        </authorList>
    </citation>
    <scope>NUCLEOTIDE SEQUENCE [LARGE SCALE GENOMIC DNA]</scope>
    <source>
        <strain evidence="1 2">HHB12029</strain>
    </source>
</reference>
<protein>
    <submittedName>
        <fullName evidence="1">Uncharacterized protein</fullName>
    </submittedName>
</protein>
<name>A0A166AFC8_EXIGL</name>
<proteinExistence type="predicted"/>
<evidence type="ECO:0000313" key="2">
    <source>
        <dbReference type="Proteomes" id="UP000077266"/>
    </source>
</evidence>
<evidence type="ECO:0000313" key="1">
    <source>
        <dbReference type="EMBL" id="KZV91379.1"/>
    </source>
</evidence>
<gene>
    <name evidence="1" type="ORF">EXIGLDRAFT_750140</name>
</gene>
<sequence length="408" mass="45458">MCGADQTIPMALGCSTESKTRHIVFASPAHKYVTKGAFRNIARKSRTPRTIACDFDAESDGPLPQAQPANCVLAFSHERHELDIRVSASDSQDEFGAALDYPRIAQELPIELVLDILHTAACLAVRSARTWAVSLALVSKDVYRLIKPVLHHTMVICPSNSDSIARIWCDASCAHVFRAVRRLVISYNPAEKLLSGDEAINPFDTPFIQNLLTSLQEVDAPFRVIEALASVPTFRPLRLGVRFKSFDDIGTGENNTFLETVTHLEGYWENVYNDEETARDWAQAILSAAPSLTHLAIDIVDFQPNDYDDPDVGMRIDHAPVVPDDLTLALQTILQCKRIQCVAFYIAGERVQDMPIVADVVRSLDCASKVRVWLDERPMVTWEDETQVSAEDAWAGRNVWTEAKPLEL</sequence>
<dbReference type="InParanoid" id="A0A166AFC8"/>
<dbReference type="OrthoDB" id="3310620at2759"/>
<accession>A0A166AFC8</accession>
<organism evidence="1 2">
    <name type="scientific">Exidia glandulosa HHB12029</name>
    <dbReference type="NCBI Taxonomy" id="1314781"/>
    <lineage>
        <taxon>Eukaryota</taxon>
        <taxon>Fungi</taxon>
        <taxon>Dikarya</taxon>
        <taxon>Basidiomycota</taxon>
        <taxon>Agaricomycotina</taxon>
        <taxon>Agaricomycetes</taxon>
        <taxon>Auriculariales</taxon>
        <taxon>Exidiaceae</taxon>
        <taxon>Exidia</taxon>
    </lineage>
</organism>
<dbReference type="Proteomes" id="UP000077266">
    <property type="component" value="Unassembled WGS sequence"/>
</dbReference>
<dbReference type="AlphaFoldDB" id="A0A166AFC8"/>